<feature type="coiled-coil region" evidence="1">
    <location>
        <begin position="736"/>
        <end position="780"/>
    </location>
</feature>
<proteinExistence type="predicted"/>
<reference evidence="2 3" key="1">
    <citation type="submission" date="2019-08" db="EMBL/GenBank/DDBJ databases">
        <title>Complete genome sequence of Candidatus Uab amorphum.</title>
        <authorList>
            <person name="Shiratori T."/>
            <person name="Suzuki S."/>
            <person name="Kakizawa Y."/>
            <person name="Ishida K."/>
        </authorList>
    </citation>
    <scope>NUCLEOTIDE SEQUENCE [LARGE SCALE GENOMIC DNA]</scope>
    <source>
        <strain evidence="2 3">SRT547</strain>
    </source>
</reference>
<gene>
    <name evidence="2" type="ORF">UABAM_04575</name>
</gene>
<name>A0A5S9IQG4_UABAM</name>
<dbReference type="OrthoDB" id="935042at2"/>
<protein>
    <recommendedName>
        <fullName evidence="4">Peptidase S74 domain-containing protein</fullName>
    </recommendedName>
</protein>
<accession>A0A5S9IQG4</accession>
<dbReference type="EMBL" id="AP019860">
    <property type="protein sequence ID" value="BBM86189.1"/>
    <property type="molecule type" value="Genomic_DNA"/>
</dbReference>
<evidence type="ECO:0008006" key="4">
    <source>
        <dbReference type="Google" id="ProtNLM"/>
    </source>
</evidence>
<keyword evidence="1" id="KW-0175">Coiled coil</keyword>
<organism evidence="2 3">
    <name type="scientific">Uabimicrobium amorphum</name>
    <dbReference type="NCBI Taxonomy" id="2596890"/>
    <lineage>
        <taxon>Bacteria</taxon>
        <taxon>Pseudomonadati</taxon>
        <taxon>Planctomycetota</taxon>
        <taxon>Candidatus Uabimicrobiia</taxon>
        <taxon>Candidatus Uabimicrobiales</taxon>
        <taxon>Candidatus Uabimicrobiaceae</taxon>
        <taxon>Candidatus Uabimicrobium</taxon>
    </lineage>
</organism>
<dbReference type="KEGG" id="uam:UABAM_04575"/>
<evidence type="ECO:0000256" key="1">
    <source>
        <dbReference type="SAM" id="Coils"/>
    </source>
</evidence>
<feature type="coiled-coil region" evidence="1">
    <location>
        <begin position="922"/>
        <end position="963"/>
    </location>
</feature>
<sequence>MQNLLYILLVFVLAVPFAFTQQEEYPNMSIINRNQGDPGLLTISAVGGDNWTQSAILLKSYNYIRGAGVYAHTLNNLNTAWFWGLPPKSSAAQDQFIISFRNTPAGTDYRPVASQEHAVLKLDKSGNLVTIGSVSTPKLQVHSLQLAGTTVSCGLGPSSAHNLTFRITGRPGERAGTADGGGILFQPAEAYAKEAMYINRGGRVGLGTRKPTKTLDVRGEVISSDTITGKNLVATASVTGDSLKTKNLILSGTSISSAISEQSGSNLTFSITGGVGQAGGILFQPAEAYAKEAMYINRGGRVGLGTINPTKTLDVRGEVVSSDTITGKNLVATTSVTGDSLKTKNLILSGTSISSTISEASGSNLTFSITGGVAQAGGILFQTAEDYAKEAMYISRGGNVGIGTINPTKMLDVRGEVVSSSTISGKNVVATESVTGDFLKTKNLTVGGTSIHSKIGTSSDRDLVLGIEGGVSGHGAMVFQTGQNQAEERMRISNSGAVGIGTKNPQEHLHVGGNILASGKITAQNVTASNQLSAETVSVSGGHLKLENGKVHSNFGPSSNRNLVLDVNGGLSTAGGLLFRTQSKDRMFINSNGAVGVGTTTPTKMLDIVGDIQASGTVFAKKVEAEYIESSSFKLKGLEVERVTNGTRVFGKFGDSFPGNLILDVEGGTSDNGSLIFQTQGQKRMYINSGGLVGIGTTPVDGFILNVKGNVKSSGNLILGGEISTNGDIKSGEISLVNLNTKVSTLEDRIKATDTNLFEILKLKGSIEEVNKTLKQVNEKTNKIDLIDTTQTALKQNFTMLSGAFLQNQMEFTALQNKVGQHLFQSENKNILETDEVRTRSLKIKGEIEAQSLVIMHDVNWPDYVFESDYNLMPLETLEEKIKTLKHLPGIPSKEKIAQNGINITEISTQLLKKIEELTLYTIKQNNRNKHLQKQNDELKTELSNVRQEIKQLQSILQKIAQTHTKTK</sequence>
<evidence type="ECO:0000313" key="2">
    <source>
        <dbReference type="EMBL" id="BBM86189.1"/>
    </source>
</evidence>
<evidence type="ECO:0000313" key="3">
    <source>
        <dbReference type="Proteomes" id="UP000326354"/>
    </source>
</evidence>
<dbReference type="AlphaFoldDB" id="A0A5S9IQG4"/>
<dbReference type="RefSeq" id="WP_151970257.1">
    <property type="nucleotide sequence ID" value="NZ_AP019860.1"/>
</dbReference>
<keyword evidence="3" id="KW-1185">Reference proteome</keyword>
<dbReference type="Proteomes" id="UP000326354">
    <property type="component" value="Chromosome"/>
</dbReference>